<evidence type="ECO:0000313" key="9">
    <source>
        <dbReference type="Proteomes" id="UP000034817"/>
    </source>
</evidence>
<dbReference type="InterPro" id="IPR019533">
    <property type="entry name" value="Peptidase_S26"/>
</dbReference>
<evidence type="ECO:0000256" key="4">
    <source>
        <dbReference type="ARBA" id="ARBA00023136"/>
    </source>
</evidence>
<dbReference type="PATRIC" id="fig|2209.70.peg.539"/>
<protein>
    <recommendedName>
        <fullName evidence="10">Signal peptidase I</fullName>
    </recommendedName>
</protein>
<organism evidence="6 8">
    <name type="scientific">Methanosarcina mazei</name>
    <name type="common">Methanosarcina frisia</name>
    <dbReference type="NCBI Taxonomy" id="2209"/>
    <lineage>
        <taxon>Archaea</taxon>
        <taxon>Methanobacteriati</taxon>
        <taxon>Methanobacteriota</taxon>
        <taxon>Stenosarchaea group</taxon>
        <taxon>Methanomicrobia</taxon>
        <taxon>Methanosarcinales</taxon>
        <taxon>Methanosarcinaceae</taxon>
        <taxon>Methanosarcina</taxon>
    </lineage>
</organism>
<comment type="subcellular location">
    <subcellularLocation>
        <location evidence="1">Membrane</location>
    </subcellularLocation>
</comment>
<dbReference type="Proteomes" id="UP000034817">
    <property type="component" value="Unassembled WGS sequence"/>
</dbReference>
<dbReference type="GO" id="GO:0004252">
    <property type="term" value="F:serine-type endopeptidase activity"/>
    <property type="evidence" value="ECO:0007669"/>
    <property type="project" value="InterPro"/>
</dbReference>
<proteinExistence type="predicted"/>
<keyword evidence="2 5" id="KW-0812">Transmembrane</keyword>
<dbReference type="PANTHER" id="PTHR10806:SF6">
    <property type="entry name" value="SIGNAL PEPTIDASE COMPLEX CATALYTIC SUBUNIT SEC11"/>
    <property type="match status" value="1"/>
</dbReference>
<feature type="transmembrane region" description="Helical" evidence="5">
    <location>
        <begin position="196"/>
        <end position="215"/>
    </location>
</feature>
<dbReference type="AlphaFoldDB" id="A0A0F8HIU5"/>
<keyword evidence="3 5" id="KW-1133">Transmembrane helix</keyword>
<dbReference type="PANTHER" id="PTHR10806">
    <property type="entry name" value="SIGNAL PEPTIDASE COMPLEX CATALYTIC SUBUNIT SEC11"/>
    <property type="match status" value="1"/>
</dbReference>
<dbReference type="RefSeq" id="WP_052735120.1">
    <property type="nucleotide sequence ID" value="NZ_JJPL01000047.1"/>
</dbReference>
<feature type="transmembrane region" description="Helical" evidence="5">
    <location>
        <begin position="323"/>
        <end position="346"/>
    </location>
</feature>
<dbReference type="Proteomes" id="UP000034424">
    <property type="component" value="Unassembled WGS sequence"/>
</dbReference>
<name>A0A0F8HIU5_METMZ</name>
<evidence type="ECO:0000313" key="8">
    <source>
        <dbReference type="Proteomes" id="UP000034424"/>
    </source>
</evidence>
<reference evidence="8 9" key="1">
    <citation type="journal article" date="2015" name="ISME J.">
        <title>Genomic and phenotypic differentiation among Methanosarcina mazei populations from Columbia River sediment.</title>
        <authorList>
            <person name="Youngblut N.D."/>
            <person name="Wirth J.S."/>
            <person name="Henriksen J.R."/>
            <person name="Smith M."/>
            <person name="Simon H."/>
            <person name="Metcalf W.W."/>
            <person name="Whitaker R.J."/>
        </authorList>
    </citation>
    <scope>NUCLEOTIDE SEQUENCE [LARGE SCALE GENOMIC DNA]</scope>
    <source>
        <strain evidence="6 8">3.F.T.2.1</strain>
        <strain evidence="7 9">3.H.A.2.4</strain>
    </source>
</reference>
<accession>A0A0F8HIU5</accession>
<dbReference type="PRINTS" id="PR00728">
    <property type="entry name" value="SIGNALPTASE"/>
</dbReference>
<evidence type="ECO:0000256" key="1">
    <source>
        <dbReference type="ARBA" id="ARBA00004370"/>
    </source>
</evidence>
<comment type="caution">
    <text evidence="6">The sequence shown here is derived from an EMBL/GenBank/DDBJ whole genome shotgun (WGS) entry which is preliminary data.</text>
</comment>
<dbReference type="CDD" id="cd06530">
    <property type="entry name" value="S26_SPase_I"/>
    <property type="match status" value="1"/>
</dbReference>
<evidence type="ECO:0000313" key="7">
    <source>
        <dbReference type="EMBL" id="KKG76320.1"/>
    </source>
</evidence>
<sequence length="374" mass="41820">MKKKEIIQMAIFLLIGIFLINTLMPFYTGSEQFMIVLSGSMVPLFLPGDFVITKSVDPNELNVGDVITFQIPSGQPGTFVTHRIISTGKTYSSTGEIPDFKTKGDANNVQDDFRVPATNVVGKLAFVIPSLGLLIDAFKKSKIFFILMVMLPSGILVLDEIRNMMIYSNPRRAKKLEREQEKIAKRTHYKMKWGKLTQLILIGGLIFSGIVAFNLGENGNIILKSENKIDNSGFLPMVYTIKPDNPEVMLDIYPWYGVLTPFNETKVNEYEVSAPDGVVAPSTLSQFNEIVVTAPENTPATISTVPYILPVFWIVEFAEISPYLPAVAEVLIYTSAFVSLLMPLWCKKVVRGNHKKKTQLQRTLAQMKRALNLS</sequence>
<feature type="transmembrane region" description="Helical" evidence="5">
    <location>
        <begin position="7"/>
        <end position="27"/>
    </location>
</feature>
<dbReference type="Gene3D" id="2.10.109.10">
    <property type="entry name" value="Umud Fragment, subunit A"/>
    <property type="match status" value="1"/>
</dbReference>
<dbReference type="EMBL" id="JJPP01000155">
    <property type="protein sequence ID" value="KKG76320.1"/>
    <property type="molecule type" value="Genomic_DNA"/>
</dbReference>
<dbReference type="EMBL" id="JJPL01000047">
    <property type="protein sequence ID" value="KKG66774.1"/>
    <property type="molecule type" value="Genomic_DNA"/>
</dbReference>
<dbReference type="InterPro" id="IPR001733">
    <property type="entry name" value="Peptidase_S26B"/>
</dbReference>
<evidence type="ECO:0000256" key="5">
    <source>
        <dbReference type="SAM" id="Phobius"/>
    </source>
</evidence>
<dbReference type="NCBIfam" id="TIGR02228">
    <property type="entry name" value="sigpep_I_arch"/>
    <property type="match status" value="1"/>
</dbReference>
<dbReference type="SUPFAM" id="SSF51306">
    <property type="entry name" value="LexA/Signal peptidase"/>
    <property type="match status" value="1"/>
</dbReference>
<evidence type="ECO:0000256" key="3">
    <source>
        <dbReference type="ARBA" id="ARBA00022989"/>
    </source>
</evidence>
<evidence type="ECO:0000256" key="2">
    <source>
        <dbReference type="ARBA" id="ARBA00022692"/>
    </source>
</evidence>
<evidence type="ECO:0000313" key="6">
    <source>
        <dbReference type="EMBL" id="KKG66774.1"/>
    </source>
</evidence>
<dbReference type="GO" id="GO:0006465">
    <property type="term" value="P:signal peptide processing"/>
    <property type="evidence" value="ECO:0007669"/>
    <property type="project" value="InterPro"/>
</dbReference>
<feature type="transmembrane region" description="Helical" evidence="5">
    <location>
        <begin position="143"/>
        <end position="161"/>
    </location>
</feature>
<dbReference type="GO" id="GO:0016020">
    <property type="term" value="C:membrane"/>
    <property type="evidence" value="ECO:0007669"/>
    <property type="project" value="UniProtKB-SubCell"/>
</dbReference>
<evidence type="ECO:0008006" key="10">
    <source>
        <dbReference type="Google" id="ProtNLM"/>
    </source>
</evidence>
<dbReference type="InterPro" id="IPR036286">
    <property type="entry name" value="LexA/Signal_pep-like_sf"/>
</dbReference>
<keyword evidence="4 5" id="KW-0472">Membrane</keyword>
<gene>
    <name evidence="7" type="ORF">DU55_00775</name>
    <name evidence="6" type="ORF">DU67_02470</name>
</gene>